<keyword evidence="1" id="KW-0472">Membrane</keyword>
<dbReference type="RefSeq" id="XP_028885541.1">
    <property type="nucleotide sequence ID" value="XM_029023517.1"/>
</dbReference>
<proteinExistence type="predicted"/>
<feature type="transmembrane region" description="Helical" evidence="1">
    <location>
        <begin position="33"/>
        <end position="56"/>
    </location>
</feature>
<evidence type="ECO:0000256" key="1">
    <source>
        <dbReference type="SAM" id="Phobius"/>
    </source>
</evidence>
<keyword evidence="1" id="KW-1133">Transmembrane helix</keyword>
<dbReference type="EMBL" id="NBCO01000006">
    <property type="protein sequence ID" value="ORC91475.1"/>
    <property type="molecule type" value="Genomic_DNA"/>
</dbReference>
<feature type="transmembrane region" description="Helical" evidence="1">
    <location>
        <begin position="68"/>
        <end position="95"/>
    </location>
</feature>
<evidence type="ECO:0000313" key="2">
    <source>
        <dbReference type="EMBL" id="ORC91475.1"/>
    </source>
</evidence>
<dbReference type="VEuPathDB" id="TriTrypDB:TM35_000064800"/>
<keyword evidence="3" id="KW-1185">Reference proteome</keyword>
<name>A0A1X0P3L7_9TRYP</name>
<comment type="caution">
    <text evidence="2">The sequence shown here is derived from an EMBL/GenBank/DDBJ whole genome shotgun (WGS) entry which is preliminary data.</text>
</comment>
<sequence>MLDVLLSSFVLLVVALITFAGAAIIVRGGFFRLAVGALVMALLLSILLSSCAVLLLQATSDLPQNILFVSVIRAVLGAVAQPTISGIVLLAMLFVGASSASRVCGLIEDIQILLDAHKAFLDTEVSQEKSKK</sequence>
<protein>
    <submittedName>
        <fullName evidence="2">Uncharacterized protein</fullName>
    </submittedName>
</protein>
<dbReference type="GeneID" id="39983297"/>
<accession>A0A1X0P3L7</accession>
<reference evidence="2 3" key="1">
    <citation type="submission" date="2017-03" db="EMBL/GenBank/DDBJ databases">
        <title>An alternative strategy for trypanosome survival in the mammalian bloodstream revealed through genome and transcriptome analysis of the ubiquitous bovine parasite Trypanosoma (Megatrypanum) theileri.</title>
        <authorList>
            <person name="Kelly S."/>
            <person name="Ivens A."/>
            <person name="Mott A."/>
            <person name="O'Neill E."/>
            <person name="Emms D."/>
            <person name="Macleod O."/>
            <person name="Voorheis P."/>
            <person name="Matthews J."/>
            <person name="Matthews K."/>
            <person name="Carrington M."/>
        </authorList>
    </citation>
    <scope>NUCLEOTIDE SEQUENCE [LARGE SCALE GENOMIC DNA]</scope>
    <source>
        <strain evidence="2">Edinburgh</strain>
    </source>
</reference>
<keyword evidence="1" id="KW-0812">Transmembrane</keyword>
<feature type="transmembrane region" description="Helical" evidence="1">
    <location>
        <begin position="6"/>
        <end position="26"/>
    </location>
</feature>
<organism evidence="2 3">
    <name type="scientific">Trypanosoma theileri</name>
    <dbReference type="NCBI Taxonomy" id="67003"/>
    <lineage>
        <taxon>Eukaryota</taxon>
        <taxon>Discoba</taxon>
        <taxon>Euglenozoa</taxon>
        <taxon>Kinetoplastea</taxon>
        <taxon>Metakinetoplastina</taxon>
        <taxon>Trypanosomatida</taxon>
        <taxon>Trypanosomatidae</taxon>
        <taxon>Trypanosoma</taxon>
    </lineage>
</organism>
<evidence type="ECO:0000313" key="3">
    <source>
        <dbReference type="Proteomes" id="UP000192257"/>
    </source>
</evidence>
<dbReference type="OrthoDB" id="252186at2759"/>
<dbReference type="AlphaFoldDB" id="A0A1X0P3L7"/>
<gene>
    <name evidence="2" type="ORF">TM35_000064800</name>
</gene>
<dbReference type="Proteomes" id="UP000192257">
    <property type="component" value="Unassembled WGS sequence"/>
</dbReference>